<dbReference type="InterPro" id="IPR010130">
    <property type="entry name" value="T1SS_OMP_TolC"/>
</dbReference>
<dbReference type="EMBL" id="JBBUTG010000001">
    <property type="protein sequence ID" value="MEK8029317.1"/>
    <property type="molecule type" value="Genomic_DNA"/>
</dbReference>
<keyword evidence="7" id="KW-0998">Cell outer membrane</keyword>
<dbReference type="PANTHER" id="PTHR30026">
    <property type="entry name" value="OUTER MEMBRANE PROTEIN TOLC"/>
    <property type="match status" value="1"/>
</dbReference>
<evidence type="ECO:0000256" key="4">
    <source>
        <dbReference type="ARBA" id="ARBA00022452"/>
    </source>
</evidence>
<feature type="region of interest" description="Disordered" evidence="9">
    <location>
        <begin position="313"/>
        <end position="332"/>
    </location>
</feature>
<keyword evidence="4" id="KW-1134">Transmembrane beta strand</keyword>
<keyword evidence="5" id="KW-0812">Transmembrane</keyword>
<dbReference type="SUPFAM" id="SSF56954">
    <property type="entry name" value="Outer membrane efflux proteins (OEP)"/>
    <property type="match status" value="1"/>
</dbReference>
<dbReference type="NCBIfam" id="TIGR01844">
    <property type="entry name" value="type_I_sec_TolC"/>
    <property type="match status" value="1"/>
</dbReference>
<feature type="signal peptide" evidence="10">
    <location>
        <begin position="1"/>
        <end position="33"/>
    </location>
</feature>
<dbReference type="Pfam" id="PF02321">
    <property type="entry name" value="OEP"/>
    <property type="match status" value="2"/>
</dbReference>
<comment type="similarity">
    <text evidence="2">Belongs to the outer membrane factor (OMF) (TC 1.B.17) family.</text>
</comment>
<dbReference type="PANTHER" id="PTHR30026:SF20">
    <property type="entry name" value="OUTER MEMBRANE PROTEIN TOLC"/>
    <property type="match status" value="1"/>
</dbReference>
<keyword evidence="6" id="KW-0472">Membrane</keyword>
<evidence type="ECO:0000313" key="12">
    <source>
        <dbReference type="Proteomes" id="UP001371218"/>
    </source>
</evidence>
<keyword evidence="12" id="KW-1185">Reference proteome</keyword>
<evidence type="ECO:0000256" key="8">
    <source>
        <dbReference type="SAM" id="Coils"/>
    </source>
</evidence>
<reference evidence="11 12" key="1">
    <citation type="submission" date="2024-04" db="EMBL/GenBank/DDBJ databases">
        <title>Novel species of the genus Ideonella isolated from streams.</title>
        <authorList>
            <person name="Lu H."/>
        </authorList>
    </citation>
    <scope>NUCLEOTIDE SEQUENCE [LARGE SCALE GENOMIC DNA]</scope>
    <source>
        <strain evidence="11 12">DXS29W</strain>
    </source>
</reference>
<evidence type="ECO:0000313" key="11">
    <source>
        <dbReference type="EMBL" id="MEK8029317.1"/>
    </source>
</evidence>
<feature type="chain" id="PRO_5045177092" evidence="10">
    <location>
        <begin position="34"/>
        <end position="477"/>
    </location>
</feature>
<proteinExistence type="inferred from homology"/>
<keyword evidence="8" id="KW-0175">Coiled coil</keyword>
<dbReference type="Proteomes" id="UP001371218">
    <property type="component" value="Unassembled WGS sequence"/>
</dbReference>
<evidence type="ECO:0000256" key="1">
    <source>
        <dbReference type="ARBA" id="ARBA00004442"/>
    </source>
</evidence>
<evidence type="ECO:0000256" key="5">
    <source>
        <dbReference type="ARBA" id="ARBA00022692"/>
    </source>
</evidence>
<sequence>MTLTRRPTLPRAAGFKPLALALALGFAASAAQAQSLRELYEAARSYDATYLGARAQAESAQYRADQAGALRLPTVGLQASSTYADTETSAESKTMVKSSGAVVGGSSTSTEAKGTTNQIALSAQQNLFNRANGITIEQAERAVAVAQAQLRAAEQDLIVRLAQAYFDVLAATDTLNTVQASKKAISEQLASAKRNFEVGTATITDTREAQARYDLSVANELAADNDLRVKRLALDQLVGRQNAAPKPLALPVALPPVAPANVEDWVTGAEARSPAIQQAQLGLEVARLETEKARAGHLPTLTLGANYVKSNPNGTSDTTAAGTPVTLTQSRNGNTTTASVNLTLNVPLFAGFAVQNRIKETLSLEEKARNDLDGARRAVSQGTRQAFFGVQSLQAQVKALEAAESSSKLALEATQLGYKVGVRVNLDVLNAQTQLYTTQRDLAKARYDVIVNGLKLRQVSGQLQPEDLQATDALLAP</sequence>
<comment type="subcellular location">
    <subcellularLocation>
        <location evidence="1">Cell outer membrane</location>
    </subcellularLocation>
</comment>
<gene>
    <name evidence="11" type="ORF">AACH06_00670</name>
</gene>
<dbReference type="InterPro" id="IPR051906">
    <property type="entry name" value="TolC-like"/>
</dbReference>
<feature type="coiled-coil region" evidence="8">
    <location>
        <begin position="136"/>
        <end position="195"/>
    </location>
</feature>
<organism evidence="11 12">
    <name type="scientific">Ideonella lacteola</name>
    <dbReference type="NCBI Taxonomy" id="2984193"/>
    <lineage>
        <taxon>Bacteria</taxon>
        <taxon>Pseudomonadati</taxon>
        <taxon>Pseudomonadota</taxon>
        <taxon>Betaproteobacteria</taxon>
        <taxon>Burkholderiales</taxon>
        <taxon>Sphaerotilaceae</taxon>
        <taxon>Ideonella</taxon>
    </lineage>
</organism>
<dbReference type="RefSeq" id="WP_341423659.1">
    <property type="nucleotide sequence ID" value="NZ_JBBUTG010000001.1"/>
</dbReference>
<keyword evidence="3" id="KW-0813">Transport</keyword>
<comment type="caution">
    <text evidence="11">The sequence shown here is derived from an EMBL/GenBank/DDBJ whole genome shotgun (WGS) entry which is preliminary data.</text>
</comment>
<evidence type="ECO:0000256" key="9">
    <source>
        <dbReference type="SAM" id="MobiDB-lite"/>
    </source>
</evidence>
<evidence type="ECO:0000256" key="2">
    <source>
        <dbReference type="ARBA" id="ARBA00007613"/>
    </source>
</evidence>
<keyword evidence="10" id="KW-0732">Signal</keyword>
<evidence type="ECO:0000256" key="6">
    <source>
        <dbReference type="ARBA" id="ARBA00023136"/>
    </source>
</evidence>
<dbReference type="InterPro" id="IPR003423">
    <property type="entry name" value="OMP_efflux"/>
</dbReference>
<protein>
    <submittedName>
        <fullName evidence="11">TolC family outer membrane protein</fullName>
    </submittedName>
</protein>
<name>A0ABU9BHA2_9BURK</name>
<accession>A0ABU9BHA2</accession>
<evidence type="ECO:0000256" key="3">
    <source>
        <dbReference type="ARBA" id="ARBA00022448"/>
    </source>
</evidence>
<evidence type="ECO:0000256" key="7">
    <source>
        <dbReference type="ARBA" id="ARBA00023237"/>
    </source>
</evidence>
<dbReference type="Gene3D" id="1.20.1600.10">
    <property type="entry name" value="Outer membrane efflux proteins (OEP)"/>
    <property type="match status" value="1"/>
</dbReference>
<evidence type="ECO:0000256" key="10">
    <source>
        <dbReference type="SAM" id="SignalP"/>
    </source>
</evidence>